<evidence type="ECO:0000313" key="3">
    <source>
        <dbReference type="EMBL" id="MUI12972.1"/>
    </source>
</evidence>
<sequence>MAIGTFCTTLCTALATLAAVPAWASGPAPAPHAAIAATTGDAYRNLVTPRQFAERTVLDTTTFDLAGRPAMLVPPALPGTDGSADPVTQFWQTATGGTASHPYGPEELQPAPETGNLPLLGAAAIALLVAQLRRSRWPTV</sequence>
<dbReference type="EMBL" id="WNWM01000002">
    <property type="protein sequence ID" value="MUI12972.1"/>
    <property type="molecule type" value="Genomic_DNA"/>
</dbReference>
<gene>
    <name evidence="3" type="ORF">GJV26_10950</name>
</gene>
<evidence type="ECO:0000256" key="2">
    <source>
        <dbReference type="SAM" id="SignalP"/>
    </source>
</evidence>
<accession>A0A6I3XIG3</accession>
<dbReference type="Proteomes" id="UP000431684">
    <property type="component" value="Unassembled WGS sequence"/>
</dbReference>
<keyword evidence="2" id="KW-0732">Signal</keyword>
<evidence type="ECO:0000256" key="1">
    <source>
        <dbReference type="SAM" id="MobiDB-lite"/>
    </source>
</evidence>
<keyword evidence="4" id="KW-1185">Reference proteome</keyword>
<feature type="region of interest" description="Disordered" evidence="1">
    <location>
        <begin position="94"/>
        <end position="115"/>
    </location>
</feature>
<protein>
    <recommendedName>
        <fullName evidence="5">PEP-CTERM sorting domain-containing protein</fullName>
    </recommendedName>
</protein>
<comment type="caution">
    <text evidence="3">The sequence shown here is derived from an EMBL/GenBank/DDBJ whole genome shotgun (WGS) entry which is preliminary data.</text>
</comment>
<dbReference type="AlphaFoldDB" id="A0A6I3XIG3"/>
<dbReference type="RefSeq" id="WP_155708847.1">
    <property type="nucleotide sequence ID" value="NZ_BMWU01000009.1"/>
</dbReference>
<reference evidence="3 4" key="1">
    <citation type="submission" date="2019-11" db="EMBL/GenBank/DDBJ databases">
        <title>Draft Genome Sequences of Six Type Strains of the Genus Massilia.</title>
        <authorList>
            <person name="Miess H."/>
            <person name="Frediansyah A."/>
            <person name="Goeker M."/>
            <person name="Gross H."/>
        </authorList>
    </citation>
    <scope>NUCLEOTIDE SEQUENCE [LARGE SCALE GENOMIC DNA]</scope>
    <source>
        <strain evidence="3 4">DSM 17513</strain>
    </source>
</reference>
<evidence type="ECO:0000313" key="4">
    <source>
        <dbReference type="Proteomes" id="UP000431684"/>
    </source>
</evidence>
<feature type="chain" id="PRO_5026055137" description="PEP-CTERM sorting domain-containing protein" evidence="2">
    <location>
        <begin position="25"/>
        <end position="140"/>
    </location>
</feature>
<evidence type="ECO:0008006" key="5">
    <source>
        <dbReference type="Google" id="ProtNLM"/>
    </source>
</evidence>
<feature type="signal peptide" evidence="2">
    <location>
        <begin position="1"/>
        <end position="24"/>
    </location>
</feature>
<proteinExistence type="predicted"/>
<organism evidence="3 4">
    <name type="scientific">Pseudoduganella dura</name>
    <dbReference type="NCBI Taxonomy" id="321982"/>
    <lineage>
        <taxon>Bacteria</taxon>
        <taxon>Pseudomonadati</taxon>
        <taxon>Pseudomonadota</taxon>
        <taxon>Betaproteobacteria</taxon>
        <taxon>Burkholderiales</taxon>
        <taxon>Oxalobacteraceae</taxon>
        <taxon>Telluria group</taxon>
        <taxon>Pseudoduganella</taxon>
    </lineage>
</organism>
<name>A0A6I3XIG3_9BURK</name>